<evidence type="ECO:0000256" key="1">
    <source>
        <dbReference type="ARBA" id="ARBA00022679"/>
    </source>
</evidence>
<dbReference type="GO" id="GO:0016597">
    <property type="term" value="F:amino acid binding"/>
    <property type="evidence" value="ECO:0007669"/>
    <property type="project" value="InterPro"/>
</dbReference>
<feature type="domain" description="Aspartate/ornithine carbamoyltransferase Asp/Orn-binding" evidence="2">
    <location>
        <begin position="188"/>
        <end position="347"/>
    </location>
</feature>
<proteinExistence type="predicted"/>
<dbReference type="Pfam" id="PF02729">
    <property type="entry name" value="OTCace_N"/>
    <property type="match status" value="1"/>
</dbReference>
<keyword evidence="1 4" id="KW-0808">Transferase</keyword>
<gene>
    <name evidence="4" type="ORF">UW53_C0019G0019</name>
</gene>
<dbReference type="InterPro" id="IPR006132">
    <property type="entry name" value="Asp/Orn_carbamoyltranf_P-bd"/>
</dbReference>
<comment type="caution">
    <text evidence="4">The sequence shown here is derived from an EMBL/GenBank/DDBJ whole genome shotgun (WGS) entry which is preliminary data.</text>
</comment>
<dbReference type="GO" id="GO:0016743">
    <property type="term" value="F:carboxyl- or carbamoyltransferase activity"/>
    <property type="evidence" value="ECO:0007669"/>
    <property type="project" value="InterPro"/>
</dbReference>
<dbReference type="EMBL" id="LCIR01000019">
    <property type="protein sequence ID" value="KKT59202.1"/>
    <property type="molecule type" value="Genomic_DNA"/>
</dbReference>
<accession>A0A0G1KSA0</accession>
<organism evidence="4 5">
    <name type="scientific">Candidatus Giovannonibacteria bacterium GW2011_GWA1_44_25</name>
    <dbReference type="NCBI Taxonomy" id="1618645"/>
    <lineage>
        <taxon>Bacteria</taxon>
        <taxon>Candidatus Giovannoniibacteriota</taxon>
    </lineage>
</organism>
<evidence type="ECO:0000313" key="5">
    <source>
        <dbReference type="Proteomes" id="UP000034087"/>
    </source>
</evidence>
<dbReference type="SUPFAM" id="SSF53671">
    <property type="entry name" value="Aspartate/ornithine carbamoyltransferase"/>
    <property type="match status" value="1"/>
</dbReference>
<evidence type="ECO:0000259" key="2">
    <source>
        <dbReference type="Pfam" id="PF00185"/>
    </source>
</evidence>
<reference evidence="4 5" key="1">
    <citation type="journal article" date="2015" name="Nature">
        <title>rRNA introns, odd ribosomes, and small enigmatic genomes across a large radiation of phyla.</title>
        <authorList>
            <person name="Brown C.T."/>
            <person name="Hug L.A."/>
            <person name="Thomas B.C."/>
            <person name="Sharon I."/>
            <person name="Castelle C.J."/>
            <person name="Singh A."/>
            <person name="Wilkins M.J."/>
            <person name="Williams K.H."/>
            <person name="Banfield J.F."/>
        </authorList>
    </citation>
    <scope>NUCLEOTIDE SEQUENCE [LARGE SCALE GENOMIC DNA]</scope>
</reference>
<name>A0A0G1KSA0_9BACT</name>
<dbReference type="Proteomes" id="UP000034087">
    <property type="component" value="Unassembled WGS sequence"/>
</dbReference>
<dbReference type="PRINTS" id="PR00101">
    <property type="entry name" value="ATCASE"/>
</dbReference>
<evidence type="ECO:0000259" key="3">
    <source>
        <dbReference type="Pfam" id="PF02729"/>
    </source>
</evidence>
<dbReference type="PANTHER" id="PTHR45753:SF6">
    <property type="entry name" value="ASPARTATE CARBAMOYLTRANSFERASE"/>
    <property type="match status" value="1"/>
</dbReference>
<dbReference type="Gene3D" id="3.40.50.1370">
    <property type="entry name" value="Aspartate/ornithine carbamoyltransferase"/>
    <property type="match status" value="2"/>
</dbReference>
<evidence type="ECO:0000313" key="4">
    <source>
        <dbReference type="EMBL" id="KKT59202.1"/>
    </source>
</evidence>
<feature type="domain" description="Aspartate/ornithine carbamoyltransferase carbamoyl-P binding" evidence="3">
    <location>
        <begin position="7"/>
        <end position="171"/>
    </location>
</feature>
<dbReference type="Pfam" id="PF00185">
    <property type="entry name" value="OTCace"/>
    <property type="match status" value="1"/>
</dbReference>
<dbReference type="PANTHER" id="PTHR45753">
    <property type="entry name" value="ORNITHINE CARBAMOYLTRANSFERASE, MITOCHONDRIAL"/>
    <property type="match status" value="1"/>
</dbReference>
<dbReference type="AlphaFoldDB" id="A0A0G1KSA0"/>
<dbReference type="InterPro" id="IPR036901">
    <property type="entry name" value="Asp/Orn_carbamoylTrfase_sf"/>
</dbReference>
<sequence>MNDRLKHILSSRQFTLGFLVNLYKDVRLILDLMKTREGRELLTCVLSGHVIGEFFWQESSRTYHSSAVSAQRLGADVNSERGVQKTRLKNGKRVTRWELIFSSEMKDAHFEDEVRAWASFYDALILRTAEEGLVGRAAAICDEFGYNTHCINAGDGKGEHPTQTLVDGFSICSGLGLDIEHDWQKLKNYTVAFINDPKHSRVIHSLATMLAKLNMRLVSISPPGFEMPKEILADLRARYPDVNIVESNEFLPADVYYITRLQEEYFRSEKKFKKYRSYFSVTKKVADKYGVKVVMHPFPRSKHGNELPIWLPNKPETWIDSLDKDPRAMYFYQMAVSVPVRMALLKYLLNPGLDLNKLRQEKLIHGIKNQCVVCSRMEYYELGWTEFAPKGGYLQGLPHVICPKCQPTMT</sequence>
<dbReference type="GO" id="GO:0006520">
    <property type="term" value="P:amino acid metabolic process"/>
    <property type="evidence" value="ECO:0007669"/>
    <property type="project" value="InterPro"/>
</dbReference>
<protein>
    <submittedName>
        <fullName evidence="4">Aspartate carbamoyltransferase catalytic chain</fullName>
    </submittedName>
</protein>
<dbReference type="InterPro" id="IPR006131">
    <property type="entry name" value="Asp_carbamoyltransf_Asp/Orn-bd"/>
</dbReference>